<feature type="binding site" evidence="6">
    <location>
        <position position="68"/>
    </location>
    <ligand>
        <name>a divalent metal cation</name>
        <dbReference type="ChEBI" id="CHEBI:60240"/>
        <label>1</label>
    </ligand>
</feature>
<dbReference type="OrthoDB" id="9792792at2"/>
<accession>A0A1S6INE8</accession>
<sequence>MTKLTGHELVVAFEKKYPLWLAEEGDPVGLHVGDLNRPVKKILVTLDVRPEVVKEAIENKVDFILAHHPPIYKPIARLDLSEPQNKMYADLIKHDITVYAAHTNVDNATNGMNDWLSEALELKDLEIMSVSKTIPLKRLNVYVPKEAVEKVRRAITEAGAGNISNDYQDCSYSVSGVGRFTPIADANPAIGEVGKPEEVAEERIEVVLQASKVASVLSAMLQAHPYEEPVYEIYSIDQTQKESFGLGRVGELPKEMTISECVEYIKKAFDVTGVRIVLPPTTSLNDLVKRVAICGGDAGKYYKEAIKKQADIYITGDVYYHTAHDMQADGLTVIDPGHIIEKICIPKLADMLYVWAEKEEWALEIIKSQVATNPFIFDHEL</sequence>
<dbReference type="NCBIfam" id="TIGR00486">
    <property type="entry name" value="YbgI_SA1388"/>
    <property type="match status" value="1"/>
</dbReference>
<dbReference type="PANTHER" id="PTHR13799">
    <property type="entry name" value="NGG1 INTERACTING FACTOR 3"/>
    <property type="match status" value="1"/>
</dbReference>
<dbReference type="RefSeq" id="WP_062470533.1">
    <property type="nucleotide sequence ID" value="NZ_BBYN01000020.1"/>
</dbReference>
<evidence type="ECO:0000256" key="5">
    <source>
        <dbReference type="PIRNR" id="PIRNR037489"/>
    </source>
</evidence>
<dbReference type="InterPro" id="IPR002678">
    <property type="entry name" value="DUF34/NIF3"/>
</dbReference>
<protein>
    <recommendedName>
        <fullName evidence="3 5">GTP cyclohydrolase 1 type 2 homolog</fullName>
    </recommendedName>
</protein>
<evidence type="ECO:0000256" key="6">
    <source>
        <dbReference type="PIRSR" id="PIRSR602678-1"/>
    </source>
</evidence>
<dbReference type="PANTHER" id="PTHR13799:SF14">
    <property type="entry name" value="GTP CYCLOHYDROLASE 1 TYPE 2 HOMOLOG"/>
    <property type="match status" value="1"/>
</dbReference>
<evidence type="ECO:0000313" key="8">
    <source>
        <dbReference type="Proteomes" id="UP000188993"/>
    </source>
</evidence>
<feature type="binding site" evidence="6">
    <location>
        <position position="338"/>
    </location>
    <ligand>
        <name>a divalent metal cation</name>
        <dbReference type="ChEBI" id="CHEBI:60240"/>
        <label>1</label>
    </ligand>
</feature>
<evidence type="ECO:0000256" key="2">
    <source>
        <dbReference type="ARBA" id="ARBA00011643"/>
    </source>
</evidence>
<name>A0A1S6INE8_9LACT</name>
<organism evidence="7 8">
    <name type="scientific">Jeotgalibaca dankookensis</name>
    <dbReference type="NCBI Taxonomy" id="708126"/>
    <lineage>
        <taxon>Bacteria</taxon>
        <taxon>Bacillati</taxon>
        <taxon>Bacillota</taxon>
        <taxon>Bacilli</taxon>
        <taxon>Lactobacillales</taxon>
        <taxon>Carnobacteriaceae</taxon>
        <taxon>Jeotgalibaca</taxon>
    </lineage>
</organism>
<evidence type="ECO:0000256" key="4">
    <source>
        <dbReference type="ARBA" id="ARBA00022723"/>
    </source>
</evidence>
<evidence type="ECO:0000256" key="1">
    <source>
        <dbReference type="ARBA" id="ARBA00006964"/>
    </source>
</evidence>
<proteinExistence type="inferred from homology"/>
<dbReference type="SUPFAM" id="SSF102705">
    <property type="entry name" value="NIF3 (NGG1p interacting factor 3)-like"/>
    <property type="match status" value="1"/>
</dbReference>
<evidence type="ECO:0000313" key="7">
    <source>
        <dbReference type="EMBL" id="AQS53073.1"/>
    </source>
</evidence>
<evidence type="ECO:0000256" key="3">
    <source>
        <dbReference type="ARBA" id="ARBA00022112"/>
    </source>
</evidence>
<dbReference type="GO" id="GO:0005737">
    <property type="term" value="C:cytoplasm"/>
    <property type="evidence" value="ECO:0007669"/>
    <property type="project" value="TreeGrafter"/>
</dbReference>
<dbReference type="PIRSF" id="PIRSF037489">
    <property type="entry name" value="UCP037489_NIF3_YqfO"/>
    <property type="match status" value="1"/>
</dbReference>
<feature type="binding site" evidence="6">
    <location>
        <position position="341"/>
    </location>
    <ligand>
        <name>a divalent metal cation</name>
        <dbReference type="ChEBI" id="CHEBI:60240"/>
        <label>1</label>
    </ligand>
</feature>
<dbReference type="KEGG" id="jda:BW727_100680"/>
<dbReference type="Gene3D" id="3.40.1390.30">
    <property type="entry name" value="NIF3 (NGG1p interacting factor 3)-like"/>
    <property type="match status" value="1"/>
</dbReference>
<comment type="similarity">
    <text evidence="1 5">Belongs to the GTP cyclohydrolase I type 2/NIF3 family.</text>
</comment>
<feature type="binding site" evidence="6">
    <location>
        <position position="106"/>
    </location>
    <ligand>
        <name>a divalent metal cation</name>
        <dbReference type="ChEBI" id="CHEBI:60240"/>
        <label>1</label>
    </ligand>
</feature>
<keyword evidence="8" id="KW-1185">Reference proteome</keyword>
<dbReference type="InterPro" id="IPR036069">
    <property type="entry name" value="DUF34/NIF3_sf"/>
</dbReference>
<dbReference type="AlphaFoldDB" id="A0A1S6INE8"/>
<comment type="subunit">
    <text evidence="2">Homohexamer.</text>
</comment>
<dbReference type="InterPro" id="IPR015867">
    <property type="entry name" value="N-reg_PII/ATP_PRibTrfase_C"/>
</dbReference>
<dbReference type="STRING" id="708126.BW727_100680"/>
<dbReference type="Pfam" id="PF01784">
    <property type="entry name" value="DUF34_NIF3"/>
    <property type="match status" value="1"/>
</dbReference>
<dbReference type="Proteomes" id="UP000188993">
    <property type="component" value="Chromosome"/>
</dbReference>
<dbReference type="EMBL" id="CP019728">
    <property type="protein sequence ID" value="AQS53073.1"/>
    <property type="molecule type" value="Genomic_DNA"/>
</dbReference>
<dbReference type="GO" id="GO:0046872">
    <property type="term" value="F:metal ion binding"/>
    <property type="evidence" value="ECO:0007669"/>
    <property type="project" value="UniProtKB-UniRule"/>
</dbReference>
<dbReference type="InterPro" id="IPR017221">
    <property type="entry name" value="DUF34/NIF3_bac"/>
</dbReference>
<gene>
    <name evidence="7" type="ORF">BW727_100680</name>
</gene>
<dbReference type="Gene3D" id="3.30.70.120">
    <property type="match status" value="1"/>
</dbReference>
<feature type="binding site" evidence="6">
    <location>
        <position position="67"/>
    </location>
    <ligand>
        <name>a divalent metal cation</name>
        <dbReference type="ChEBI" id="CHEBI:60240"/>
        <label>1</label>
    </ligand>
</feature>
<keyword evidence="4 5" id="KW-0479">Metal-binding</keyword>
<dbReference type="FunFam" id="3.40.1390.30:FF:000001">
    <property type="entry name" value="GTP cyclohydrolase 1 type 2"/>
    <property type="match status" value="1"/>
</dbReference>
<reference evidence="7 8" key="1">
    <citation type="journal article" date="2014" name="Int. J. Syst. Evol. Microbiol.">
        <title>Jeotgalibaca dankookensis gen. nov., sp. nov., a member of the family Carnobacteriaceae, isolated from seujeot (Korean traditional food).</title>
        <authorList>
            <person name="Lee D.G."/>
            <person name="Trujillo M.E."/>
            <person name="Kang H."/>
            <person name="Ahn T.Y."/>
        </authorList>
    </citation>
    <scope>NUCLEOTIDE SEQUENCE [LARGE SCALE GENOMIC DNA]</scope>
    <source>
        <strain evidence="7 8">EX-07</strain>
    </source>
</reference>